<reference evidence="2" key="1">
    <citation type="submission" date="2020-05" db="EMBL/GenBank/DDBJ databases">
        <authorList>
            <person name="Chiriac C."/>
            <person name="Salcher M."/>
            <person name="Ghai R."/>
            <person name="Kavagutti S V."/>
        </authorList>
    </citation>
    <scope>NUCLEOTIDE SEQUENCE</scope>
</reference>
<dbReference type="GO" id="GO:0017168">
    <property type="term" value="F:5-oxoprolinase (ATP-hydrolyzing) activity"/>
    <property type="evidence" value="ECO:0007669"/>
    <property type="project" value="TreeGrafter"/>
</dbReference>
<dbReference type="GO" id="GO:0006749">
    <property type="term" value="P:glutathione metabolic process"/>
    <property type="evidence" value="ECO:0007669"/>
    <property type="project" value="TreeGrafter"/>
</dbReference>
<proteinExistence type="predicted"/>
<protein>
    <submittedName>
        <fullName evidence="2">Unannotated protein</fullName>
    </submittedName>
</protein>
<evidence type="ECO:0000313" key="2">
    <source>
        <dbReference type="EMBL" id="CAB4744920.1"/>
    </source>
</evidence>
<dbReference type="InterPro" id="IPR003692">
    <property type="entry name" value="Hydantoinase_B"/>
</dbReference>
<dbReference type="PANTHER" id="PTHR11365">
    <property type="entry name" value="5-OXOPROLINASE RELATED"/>
    <property type="match status" value="1"/>
</dbReference>
<dbReference type="InterPro" id="IPR045079">
    <property type="entry name" value="Oxoprolinase-like"/>
</dbReference>
<evidence type="ECO:0000259" key="1">
    <source>
        <dbReference type="Pfam" id="PF02538"/>
    </source>
</evidence>
<sequence length="602" mass="65289">MDPITFSIIRHRLYRIVEEAVITLKHVSGSAITNEGHDLMVSLYKADGTLLLGGVGFLHHLTSAAEACKSIIRRFDGSIFEGDIFLLNDPFTAALHTSDIYLVSPIHHDGELIAWSACFVHVYDIGAMNPGGFAPDAQDVFSEGFSSPGLKLVERGEMRQDIWDTLLNMVRGPEMVALDLRSMIACNNVAKERTLALVEKYGVETFEEASGTLIEQSEASLRARLRELPDGRWQARQYFDVKGEIYKVLLTMTKKDDELVFDFTGSSPQSKYAVNCTKWASLGGLFAPLFPLLCYDITWNEGVIRPVTVIAPEGSIVNCTKPFPVSVATVGAIQSVNNAACTTIGKMLASSDAFDSQTTAVWHANHFAVFMFGENQRGSEAIGILTETFAGAGGGRTFADGVDVGGEIPNPISRMANVETMEAMFPIRYLFRRRLSDSGGGGEHRGGTGGEIAIVPHDAPQGGIHYVLSGKGSKFPQSEGMAGGDPGAINDYVWVHAPHDMAGLDQFAQSLDGIPGEKEPISWGVFPLMADDALYVRWNGGGGMGDSLERDAGRVLKDYEDSTISAEAMMSIYGVVLHGGDVDIDATRTLRARMRQERSVQS</sequence>
<name>A0A6J6TCL1_9ZZZZ</name>
<dbReference type="GO" id="GO:0005829">
    <property type="term" value="C:cytosol"/>
    <property type="evidence" value="ECO:0007669"/>
    <property type="project" value="TreeGrafter"/>
</dbReference>
<dbReference type="AlphaFoldDB" id="A0A6J6TCL1"/>
<dbReference type="Pfam" id="PF02538">
    <property type="entry name" value="Hydantoinase_B"/>
    <property type="match status" value="1"/>
</dbReference>
<dbReference type="EMBL" id="CAEZYW010000144">
    <property type="protein sequence ID" value="CAB4744920.1"/>
    <property type="molecule type" value="Genomic_DNA"/>
</dbReference>
<feature type="domain" description="Hydantoinase B/oxoprolinase" evidence="1">
    <location>
        <begin position="2"/>
        <end position="546"/>
    </location>
</feature>
<organism evidence="2">
    <name type="scientific">freshwater metagenome</name>
    <dbReference type="NCBI Taxonomy" id="449393"/>
    <lineage>
        <taxon>unclassified sequences</taxon>
        <taxon>metagenomes</taxon>
        <taxon>ecological metagenomes</taxon>
    </lineage>
</organism>
<dbReference type="PANTHER" id="PTHR11365:SF23">
    <property type="entry name" value="HYPOTHETICAL 5-OXOPROLINASE (EUROFUNG)-RELATED"/>
    <property type="match status" value="1"/>
</dbReference>
<accession>A0A6J6TCL1</accession>
<gene>
    <name evidence="2" type="ORF">UFOPK2786_00986</name>
</gene>